<reference evidence="1" key="1">
    <citation type="journal article" date="2014" name="Nat. Genet.">
        <title>The genome of the stress-tolerant wild tomato species Solanum pennellii.</title>
        <authorList>
            <person name="Bolger A."/>
            <person name="Scossa F."/>
            <person name="Bolger M.E."/>
            <person name="Lanz C."/>
            <person name="Maumus F."/>
            <person name="Tohge T."/>
            <person name="Quesneville H."/>
            <person name="Alseekh S."/>
            <person name="Sorensen I."/>
            <person name="Lichtenstein G."/>
            <person name="Fich E.A."/>
            <person name="Conte M."/>
            <person name="Keller H."/>
            <person name="Schneeberger K."/>
            <person name="Schwacke R."/>
            <person name="Ofner I."/>
            <person name="Vrebalov J."/>
            <person name="Xu Y."/>
            <person name="Osorio S."/>
            <person name="Aflitos S.A."/>
            <person name="Schijlen E."/>
            <person name="Jimenez-Gomez J.M."/>
            <person name="Ryngajllo M."/>
            <person name="Kimura S."/>
            <person name="Kumar R."/>
            <person name="Koenig D."/>
            <person name="Headland L.R."/>
            <person name="Maloof J.N."/>
            <person name="Sinha N."/>
            <person name="van Ham R.C."/>
            <person name="Lankhorst R.K."/>
            <person name="Mao L."/>
            <person name="Vogel A."/>
            <person name="Arsova B."/>
            <person name="Panstruga R."/>
            <person name="Fei Z."/>
            <person name="Rose J.K."/>
            <person name="Zamir D."/>
            <person name="Carrari F."/>
            <person name="Giovannoni J.J."/>
            <person name="Weigel D."/>
            <person name="Usadel B."/>
            <person name="Fernie A.R."/>
        </authorList>
    </citation>
    <scope>NUCLEOTIDE SEQUENCE [LARGE SCALE GENOMIC DNA]</scope>
    <source>
        <strain evidence="1">cv. LA0716</strain>
    </source>
</reference>
<organism evidence="1 2">
    <name type="scientific">Solanum pennellii</name>
    <name type="common">Tomato</name>
    <name type="synonym">Lycopersicon pennellii</name>
    <dbReference type="NCBI Taxonomy" id="28526"/>
    <lineage>
        <taxon>Eukaryota</taxon>
        <taxon>Viridiplantae</taxon>
        <taxon>Streptophyta</taxon>
        <taxon>Embryophyta</taxon>
        <taxon>Tracheophyta</taxon>
        <taxon>Spermatophyta</taxon>
        <taxon>Magnoliopsida</taxon>
        <taxon>eudicotyledons</taxon>
        <taxon>Gunneridae</taxon>
        <taxon>Pentapetalae</taxon>
        <taxon>asterids</taxon>
        <taxon>lamiids</taxon>
        <taxon>Solanales</taxon>
        <taxon>Solanaceae</taxon>
        <taxon>Solanoideae</taxon>
        <taxon>Solaneae</taxon>
        <taxon>Solanum</taxon>
        <taxon>Solanum subgen. Lycopersicon</taxon>
    </lineage>
</organism>
<evidence type="ECO:0000313" key="1">
    <source>
        <dbReference type="Proteomes" id="UP000694930"/>
    </source>
</evidence>
<dbReference type="Proteomes" id="UP000694930">
    <property type="component" value="Chromosome 7"/>
</dbReference>
<name>A0ABM1H6Z6_SOLPN</name>
<proteinExistence type="predicted"/>
<protein>
    <submittedName>
        <fullName evidence="2">Uncharacterized protein LOC107024767</fullName>
    </submittedName>
</protein>
<dbReference type="GeneID" id="107024767"/>
<evidence type="ECO:0000313" key="2">
    <source>
        <dbReference type="RefSeq" id="XP_015081220.1"/>
    </source>
</evidence>
<gene>
    <name evidence="2" type="primary">LOC107024767</name>
</gene>
<dbReference type="RefSeq" id="XP_015081220.1">
    <property type="nucleotide sequence ID" value="XM_015225734.1"/>
</dbReference>
<accession>A0ABM1H6Z6</accession>
<reference evidence="2" key="2">
    <citation type="submission" date="2025-08" db="UniProtKB">
        <authorList>
            <consortium name="RefSeq"/>
        </authorList>
    </citation>
    <scope>IDENTIFICATION</scope>
</reference>
<sequence length="188" mass="22345">MTVCNRLCRKQMGNIQFKLAIDVCQEMEWPWWRDTWNTMNVPKHSFICWQTMHRREYGNMGICEETECLLCGCKPEHLFFEYEYSVKCLMAVLKRMGLNIQRTNLEGIWRRLARKATGKISRALIRAIIAALIYHISQAQNGALWNKAVVRSKEIMKKIRKESKGKFMSRIHRGIKCKDRKWIDNLFV</sequence>
<keyword evidence="1" id="KW-1185">Reference proteome</keyword>